<evidence type="ECO:0000313" key="3">
    <source>
        <dbReference type="Proteomes" id="UP000593572"/>
    </source>
</evidence>
<accession>A0A7J8N115</accession>
<reference evidence="2 3" key="1">
    <citation type="journal article" date="2019" name="Genome Biol. Evol.">
        <title>Insights into the evolution of the New World diploid cottons (Gossypium, subgenus Houzingenia) based on genome sequencing.</title>
        <authorList>
            <person name="Grover C.E."/>
            <person name="Arick M.A. 2nd"/>
            <person name="Thrash A."/>
            <person name="Conover J.L."/>
            <person name="Sanders W.S."/>
            <person name="Peterson D.G."/>
            <person name="Frelichowski J.E."/>
            <person name="Scheffler J.A."/>
            <person name="Scheffler B.E."/>
            <person name="Wendel J.F."/>
        </authorList>
    </citation>
    <scope>NUCLEOTIDE SEQUENCE [LARGE SCALE GENOMIC DNA]</scope>
    <source>
        <strain evidence="2">157</strain>
        <tissue evidence="2">Leaf</tissue>
    </source>
</reference>
<evidence type="ECO:0000313" key="2">
    <source>
        <dbReference type="EMBL" id="MBA0570595.1"/>
    </source>
</evidence>
<dbReference type="EMBL" id="JABEZX010000011">
    <property type="protein sequence ID" value="MBA0570595.1"/>
    <property type="molecule type" value="Genomic_DNA"/>
</dbReference>
<name>A0A7J8N115_9ROSI</name>
<protein>
    <submittedName>
        <fullName evidence="2">Uncharacterized protein</fullName>
    </submittedName>
</protein>
<feature type="region of interest" description="Disordered" evidence="1">
    <location>
        <begin position="1"/>
        <end position="25"/>
    </location>
</feature>
<evidence type="ECO:0000256" key="1">
    <source>
        <dbReference type="SAM" id="MobiDB-lite"/>
    </source>
</evidence>
<comment type="caution">
    <text evidence="2">The sequence shown here is derived from an EMBL/GenBank/DDBJ whole genome shotgun (WGS) entry which is preliminary data.</text>
</comment>
<organism evidence="2 3">
    <name type="scientific">Gossypium lobatum</name>
    <dbReference type="NCBI Taxonomy" id="34289"/>
    <lineage>
        <taxon>Eukaryota</taxon>
        <taxon>Viridiplantae</taxon>
        <taxon>Streptophyta</taxon>
        <taxon>Embryophyta</taxon>
        <taxon>Tracheophyta</taxon>
        <taxon>Spermatophyta</taxon>
        <taxon>Magnoliopsida</taxon>
        <taxon>eudicotyledons</taxon>
        <taxon>Gunneridae</taxon>
        <taxon>Pentapetalae</taxon>
        <taxon>rosids</taxon>
        <taxon>malvids</taxon>
        <taxon>Malvales</taxon>
        <taxon>Malvaceae</taxon>
        <taxon>Malvoideae</taxon>
        <taxon>Gossypium</taxon>
    </lineage>
</organism>
<keyword evidence="3" id="KW-1185">Reference proteome</keyword>
<dbReference type="AlphaFoldDB" id="A0A7J8N115"/>
<gene>
    <name evidence="2" type="ORF">Golob_004224</name>
</gene>
<sequence>MNLIQEKLYSKPSASSNNKTGEKKN</sequence>
<dbReference type="Proteomes" id="UP000593572">
    <property type="component" value="Unassembled WGS sequence"/>
</dbReference>
<proteinExistence type="predicted"/>